<name>B2XTA6_HETAK</name>
<reference evidence="12" key="1">
    <citation type="journal article" date="2008" name="BMC Genomics">
        <title>Chloroplast genome sequencing analysis of Heterosigma akashiwo CCMP452 (West Atlantic) and NIES293 (West Pacific) strains.</title>
        <authorList>
            <person name="Cattolico R.A."/>
            <person name="Jacobs M.A."/>
            <person name="Zhou Y."/>
            <person name="Chang J."/>
            <person name="Duplessis M."/>
            <person name="Lybrand T."/>
            <person name="McKay J."/>
            <person name="Ong H.C."/>
            <person name="Sims E."/>
            <person name="Rocap G."/>
        </authorList>
    </citation>
    <scope>NUCLEOTIDE SEQUENCE [LARGE SCALE GENOMIC DNA]</scope>
    <source>
        <strain evidence="12">NIES 293</strain>
    </source>
</reference>
<evidence type="ECO:0000313" key="18">
    <source>
        <dbReference type="EMBL" id="BBA18905.1"/>
    </source>
</evidence>
<evidence type="ECO:0000256" key="8">
    <source>
        <dbReference type="ARBA" id="ARBA00023310"/>
    </source>
</evidence>
<dbReference type="Pfam" id="PF02823">
    <property type="entry name" value="ATP-synt_DE_N"/>
    <property type="match status" value="1"/>
</dbReference>
<evidence type="ECO:0000256" key="10">
    <source>
        <dbReference type="RuleBase" id="RU003655"/>
    </source>
</evidence>
<dbReference type="EMBL" id="LC269921">
    <property type="protein sequence ID" value="BBA18628.1"/>
    <property type="molecule type" value="Genomic_DNA"/>
</dbReference>
<reference evidence="13" key="2">
    <citation type="submission" date="2017-05" db="EMBL/GenBank/DDBJ databases">
        <title>Chloroplast genome sequences of Heterosigma akashiwo, a bloom-forming raphidophyte.</title>
        <authorList>
            <person name="Ueki S."/>
        </authorList>
    </citation>
    <scope>NUCLEOTIDE SEQUENCE</scope>
    <source>
        <strain evidence="15">CCAP934/4</strain>
        <strain evidence="13">CCAP934/8</strain>
        <strain evidence="19">CCMP1596</strain>
        <strain evidence="16">CCMP2274</strain>
        <strain evidence="17">CCMP3374</strain>
        <strain evidence="14">EHUSP01</strain>
        <strain evidence="18">HaFk01</strain>
    </source>
</reference>
<comment type="subcellular location">
    <subcellularLocation>
        <location evidence="1">Membrane</location>
        <topology evidence="1">Peripheral membrane protein</topology>
    </subcellularLocation>
    <subcellularLocation>
        <location evidence="9">Plastid</location>
        <location evidence="9">Chloroplast thylakoid membrane</location>
        <topology evidence="9">Peripheral membrane protein</topology>
    </subcellularLocation>
</comment>
<dbReference type="PANTHER" id="PTHR13822:SF10">
    <property type="entry name" value="ATP SYNTHASE EPSILON CHAIN, CHLOROPLASTIC"/>
    <property type="match status" value="1"/>
</dbReference>
<dbReference type="GeneID" id="6335646"/>
<comment type="similarity">
    <text evidence="2 9 10">Belongs to the ATPase epsilon chain family.</text>
</comment>
<protein>
    <recommendedName>
        <fullName evidence="9 10">ATP synthase epsilon chain, chloroplastic</fullName>
    </recommendedName>
    <alternativeName>
        <fullName evidence="9">ATP synthase F1 sector epsilon subunit</fullName>
    </alternativeName>
    <alternativeName>
        <fullName evidence="9">F-ATPase epsilon subunit</fullName>
    </alternativeName>
</protein>
<dbReference type="GO" id="GO:0009535">
    <property type="term" value="C:chloroplast thylakoid membrane"/>
    <property type="evidence" value="ECO:0007669"/>
    <property type="project" value="UniProtKB-SubCell"/>
</dbReference>
<evidence type="ECO:0000313" key="12">
    <source>
        <dbReference type="EMBL" id="ABV66004.1"/>
    </source>
</evidence>
<dbReference type="GO" id="GO:0005524">
    <property type="term" value="F:ATP binding"/>
    <property type="evidence" value="ECO:0007669"/>
    <property type="project" value="UniProtKB-UniRule"/>
</dbReference>
<evidence type="ECO:0000256" key="9">
    <source>
        <dbReference type="HAMAP-Rule" id="MF_00530"/>
    </source>
</evidence>
<keyword evidence="8 9" id="KW-0066">ATP synthesis</keyword>
<keyword evidence="12" id="KW-0150">Chloroplast</keyword>
<dbReference type="HAMAP" id="MF_00530">
    <property type="entry name" value="ATP_synth_epsil_bac"/>
    <property type="match status" value="1"/>
</dbReference>
<keyword evidence="10 12" id="KW-0934">Plastid</keyword>
<evidence type="ECO:0000313" key="15">
    <source>
        <dbReference type="EMBL" id="BBA18490.1"/>
    </source>
</evidence>
<dbReference type="EMBL" id="LC269920">
    <property type="protein sequence ID" value="BBA18490.1"/>
    <property type="molecule type" value="Genomic_DNA"/>
</dbReference>
<proteinExistence type="inferred from homology"/>
<evidence type="ECO:0000313" key="16">
    <source>
        <dbReference type="EMBL" id="BBA18628.1"/>
    </source>
</evidence>
<evidence type="ECO:0000256" key="3">
    <source>
        <dbReference type="ARBA" id="ARBA00022448"/>
    </source>
</evidence>
<dbReference type="NCBIfam" id="TIGR01216">
    <property type="entry name" value="ATP_synt_epsi"/>
    <property type="match status" value="1"/>
</dbReference>
<dbReference type="PANTHER" id="PTHR13822">
    <property type="entry name" value="ATP SYNTHASE DELTA/EPSILON CHAIN"/>
    <property type="match status" value="1"/>
</dbReference>
<sequence length="143" mass="15708">MRLNVTINAPDQESWTGQAEKVVLTSSTGQIGILPGHTSMVTTVDPGLILIEKSENEWLPMISFSGIAAVNNDFVQILLTSYEPTLEISEELADEQLKIALNELEESKDDPTANKILLSQQAKTAAARLFGIQILTKKRLPFN</sequence>
<dbReference type="GO" id="GO:0045259">
    <property type="term" value="C:proton-transporting ATP synthase complex"/>
    <property type="evidence" value="ECO:0007669"/>
    <property type="project" value="UniProtKB-KW"/>
</dbReference>
<feature type="domain" description="ATP synthase F1 complex delta/epsilon subunit N-terminal" evidence="11">
    <location>
        <begin position="3"/>
        <end position="78"/>
    </location>
</feature>
<evidence type="ECO:0000313" key="13">
    <source>
        <dbReference type="EMBL" id="BBA18212.1"/>
    </source>
</evidence>
<evidence type="ECO:0000256" key="5">
    <source>
        <dbReference type="ARBA" id="ARBA00023078"/>
    </source>
</evidence>
<evidence type="ECO:0000256" key="6">
    <source>
        <dbReference type="ARBA" id="ARBA00023136"/>
    </source>
</evidence>
<dbReference type="RefSeq" id="YP_001936398.1">
    <property type="nucleotide sequence ID" value="NC_010772.1"/>
</dbReference>
<dbReference type="EMBL" id="LC269924">
    <property type="protein sequence ID" value="BBA19044.1"/>
    <property type="molecule type" value="Genomic_DNA"/>
</dbReference>
<dbReference type="SUPFAM" id="SSF51344">
    <property type="entry name" value="Epsilon subunit of F1F0-ATP synthase N-terminal domain"/>
    <property type="match status" value="1"/>
</dbReference>
<comment type="function">
    <text evidence="9 10">Produces ATP from ADP in the presence of a proton gradient across the membrane.</text>
</comment>
<dbReference type="InterPro" id="IPR036771">
    <property type="entry name" value="ATPsynth_dsu/esu_N"/>
</dbReference>
<comment type="subunit">
    <text evidence="9 10">F-type ATPases have 2 components, CF(1) - the catalytic core - and CF(0) - the membrane proton channel. CF(1) has five subunits: alpha(3), beta(3), gamma(1), delta(1), epsilon(1). CF(0) has three main subunits: a, b and c.</text>
</comment>
<gene>
    <name evidence="9 12" type="primary">atpE</name>
    <name evidence="12" type="ordered locus">Heak293_Cp097</name>
</gene>
<organism evidence="12">
    <name type="scientific">Heterosigma akashiwo</name>
    <name type="common">Chromophytic alga</name>
    <name type="synonym">Heterosigma carterae</name>
    <dbReference type="NCBI Taxonomy" id="2829"/>
    <lineage>
        <taxon>Eukaryota</taxon>
        <taxon>Sar</taxon>
        <taxon>Stramenopiles</taxon>
        <taxon>Ochrophyta</taxon>
        <taxon>Raphidophyceae</taxon>
        <taxon>Chattonellales</taxon>
        <taxon>Chattonellaceae</taxon>
        <taxon>Heterosigma</taxon>
    </lineage>
</organism>
<dbReference type="EMBL" id="LC269919">
    <property type="protein sequence ID" value="BBA18351.1"/>
    <property type="molecule type" value="Genomic_DNA"/>
</dbReference>
<evidence type="ECO:0000256" key="7">
    <source>
        <dbReference type="ARBA" id="ARBA00023196"/>
    </source>
</evidence>
<accession>B2XTA6</accession>
<evidence type="ECO:0000313" key="17">
    <source>
        <dbReference type="EMBL" id="BBA18767.1"/>
    </source>
</evidence>
<keyword evidence="9 10" id="KW-0375">Hydrogen ion transport</keyword>
<keyword evidence="7 9" id="KW-0139">CF(1)</keyword>
<dbReference type="InterPro" id="IPR001469">
    <property type="entry name" value="ATP_synth_F1_dsu/esu"/>
</dbReference>
<dbReference type="CDD" id="cd12152">
    <property type="entry name" value="F1-ATPase_delta"/>
    <property type="match status" value="1"/>
</dbReference>
<dbReference type="AlphaFoldDB" id="B2XTA6"/>
<evidence type="ECO:0000256" key="4">
    <source>
        <dbReference type="ARBA" id="ARBA00023065"/>
    </source>
</evidence>
<evidence type="ECO:0000259" key="11">
    <source>
        <dbReference type="Pfam" id="PF02823"/>
    </source>
</evidence>
<dbReference type="EMBL" id="EU168190">
    <property type="protein sequence ID" value="ABV66004.1"/>
    <property type="molecule type" value="Genomic_DNA"/>
</dbReference>
<keyword evidence="5 9" id="KW-0793">Thylakoid</keyword>
<evidence type="ECO:0000256" key="1">
    <source>
        <dbReference type="ARBA" id="ARBA00004170"/>
    </source>
</evidence>
<dbReference type="EMBL" id="LC269923">
    <property type="protein sequence ID" value="BBA18905.1"/>
    <property type="molecule type" value="Genomic_DNA"/>
</dbReference>
<evidence type="ECO:0000256" key="2">
    <source>
        <dbReference type="ARBA" id="ARBA00005712"/>
    </source>
</evidence>
<dbReference type="Gene3D" id="2.60.15.10">
    <property type="entry name" value="F0F1 ATP synthase delta/epsilon subunit, N-terminal"/>
    <property type="match status" value="1"/>
</dbReference>
<keyword evidence="6 9" id="KW-0472">Membrane</keyword>
<dbReference type="InterPro" id="IPR020546">
    <property type="entry name" value="ATP_synth_F1_dsu/esu_N"/>
</dbReference>
<evidence type="ECO:0000313" key="19">
    <source>
        <dbReference type="EMBL" id="BBA19044.1"/>
    </source>
</evidence>
<dbReference type="GO" id="GO:0046933">
    <property type="term" value="F:proton-transporting ATP synthase activity, rotational mechanism"/>
    <property type="evidence" value="ECO:0007669"/>
    <property type="project" value="UniProtKB-UniRule"/>
</dbReference>
<keyword evidence="4 9" id="KW-0406">Ion transport</keyword>
<dbReference type="EMBL" id="LC269918">
    <property type="protein sequence ID" value="BBA18212.1"/>
    <property type="molecule type" value="Genomic_DNA"/>
</dbReference>
<evidence type="ECO:0000313" key="14">
    <source>
        <dbReference type="EMBL" id="BBA18351.1"/>
    </source>
</evidence>
<keyword evidence="3 9" id="KW-0813">Transport</keyword>
<geneLocation type="chloroplast" evidence="12"/>
<dbReference type="EMBL" id="LC269922">
    <property type="protein sequence ID" value="BBA18767.1"/>
    <property type="molecule type" value="Genomic_DNA"/>
</dbReference>